<comment type="subcellular location">
    <subcellularLocation>
        <location evidence="1">Cell envelope</location>
    </subcellularLocation>
</comment>
<dbReference type="EMBL" id="AP025739">
    <property type="protein sequence ID" value="BDI31457.1"/>
    <property type="molecule type" value="Genomic_DNA"/>
</dbReference>
<dbReference type="PANTHER" id="PTHR30036">
    <property type="entry name" value="D-XYLOSE-BINDING PERIPLASMIC PROTEIN"/>
    <property type="match status" value="1"/>
</dbReference>
<dbReference type="InterPro" id="IPR050555">
    <property type="entry name" value="Bact_Solute-Bind_Prot2"/>
</dbReference>
<protein>
    <submittedName>
        <fullName evidence="3">Sugar ABC transporter substrate-binding protein</fullName>
    </submittedName>
</protein>
<comment type="similarity">
    <text evidence="2">Belongs to the bacterial solute-binding protein 2 family.</text>
</comment>
<organism evidence="3 4">
    <name type="scientific">Capsulimonas corticalis</name>
    <dbReference type="NCBI Taxonomy" id="2219043"/>
    <lineage>
        <taxon>Bacteria</taxon>
        <taxon>Bacillati</taxon>
        <taxon>Armatimonadota</taxon>
        <taxon>Armatimonadia</taxon>
        <taxon>Capsulimonadales</taxon>
        <taxon>Capsulimonadaceae</taxon>
        <taxon>Capsulimonas</taxon>
    </lineage>
</organism>
<dbReference type="InterPro" id="IPR025997">
    <property type="entry name" value="SBP_2_dom"/>
</dbReference>
<reference evidence="3 4" key="1">
    <citation type="journal article" date="2019" name="Int. J. Syst. Evol. Microbiol.">
        <title>Capsulimonas corticalis gen. nov., sp. nov., an aerobic capsulated bacterium, of a novel bacterial order, Capsulimonadales ord. nov., of the class Armatimonadia of the phylum Armatimonadetes.</title>
        <authorList>
            <person name="Li J."/>
            <person name="Kudo C."/>
            <person name="Tonouchi A."/>
        </authorList>
    </citation>
    <scope>NUCLEOTIDE SEQUENCE [LARGE SCALE GENOMIC DNA]</scope>
    <source>
        <strain evidence="3 4">AX-7</strain>
    </source>
</reference>
<dbReference type="SUPFAM" id="SSF53822">
    <property type="entry name" value="Periplasmic binding protein-like I"/>
    <property type="match status" value="1"/>
</dbReference>
<proteinExistence type="inferred from homology"/>
<dbReference type="InterPro" id="IPR028082">
    <property type="entry name" value="Peripla_BP_I"/>
</dbReference>
<dbReference type="PANTHER" id="PTHR30036:SF7">
    <property type="entry name" value="ABC TRANSPORTER PERIPLASMIC-BINDING PROTEIN YPHF"/>
    <property type="match status" value="1"/>
</dbReference>
<dbReference type="GO" id="GO:0030246">
    <property type="term" value="F:carbohydrate binding"/>
    <property type="evidence" value="ECO:0007669"/>
    <property type="project" value="TreeGrafter"/>
</dbReference>
<sequence>MVLAGSIAIAMLAGCNKGNETASPPAPGAPTAPSATPSGGAVPLAFVTNNASDYWTIAHKGVDAASKELPNVNVQFVMPADGTAATQKSDVDDLLAKGVKGIAISPVDPNNQIQMLNDVAKKTILITQDSDAATSDRVCYIGTDNHAAGLMAGGLIKEAIPQGGKIMMFVGARDAQNAKDRETGIRDALKGSNITVVDVRTDDADHAKAKSNVADALVKTPDLACLVGLWSYNGPAILNAVKDAHKVGQVKIVCFDEEDETLAGVKDGSIYATVVQQPYQFGYQGVKLLNDLVAGKKDGIPAGKQIFIPTQAIKKDNVDDFQVKLNKLRGR</sequence>
<evidence type="ECO:0000313" key="4">
    <source>
        <dbReference type="Proteomes" id="UP000287394"/>
    </source>
</evidence>
<gene>
    <name evidence="3" type="ORF">CCAX7_35080</name>
</gene>
<evidence type="ECO:0000313" key="3">
    <source>
        <dbReference type="EMBL" id="BDI31457.1"/>
    </source>
</evidence>
<dbReference type="Pfam" id="PF13407">
    <property type="entry name" value="Peripla_BP_4"/>
    <property type="match status" value="1"/>
</dbReference>
<dbReference type="KEGG" id="ccot:CCAX7_35080"/>
<dbReference type="CDD" id="cd06314">
    <property type="entry name" value="PBP1_tmGBP"/>
    <property type="match status" value="1"/>
</dbReference>
<keyword evidence="4" id="KW-1185">Reference proteome</keyword>
<accession>A0A402CY91</accession>
<evidence type="ECO:0000256" key="2">
    <source>
        <dbReference type="ARBA" id="ARBA00007639"/>
    </source>
</evidence>
<dbReference type="Proteomes" id="UP000287394">
    <property type="component" value="Chromosome"/>
</dbReference>
<name>A0A402CY91_9BACT</name>
<dbReference type="GO" id="GO:0030288">
    <property type="term" value="C:outer membrane-bounded periplasmic space"/>
    <property type="evidence" value="ECO:0007669"/>
    <property type="project" value="TreeGrafter"/>
</dbReference>
<dbReference type="Gene3D" id="3.40.50.2300">
    <property type="match status" value="2"/>
</dbReference>
<dbReference type="AlphaFoldDB" id="A0A402CY91"/>
<evidence type="ECO:0000256" key="1">
    <source>
        <dbReference type="ARBA" id="ARBA00004196"/>
    </source>
</evidence>